<organism evidence="2 3">
    <name type="scientific">Novosphingobium bradum</name>
    <dbReference type="NCBI Taxonomy" id="1737444"/>
    <lineage>
        <taxon>Bacteria</taxon>
        <taxon>Pseudomonadati</taxon>
        <taxon>Pseudomonadota</taxon>
        <taxon>Alphaproteobacteria</taxon>
        <taxon>Sphingomonadales</taxon>
        <taxon>Sphingomonadaceae</taxon>
        <taxon>Novosphingobium</taxon>
    </lineage>
</organism>
<dbReference type="Pfam" id="PF23844">
    <property type="entry name" value="NCTSP_N"/>
    <property type="match status" value="1"/>
</dbReference>
<name>A0ABV7IYE1_9SPHN</name>
<evidence type="ECO:0000313" key="3">
    <source>
        <dbReference type="Proteomes" id="UP001595604"/>
    </source>
</evidence>
<dbReference type="InterPro" id="IPR057102">
    <property type="entry name" value="NCTSP_N"/>
</dbReference>
<reference evidence="3" key="1">
    <citation type="journal article" date="2019" name="Int. J. Syst. Evol. Microbiol.">
        <title>The Global Catalogue of Microorganisms (GCM) 10K type strain sequencing project: providing services to taxonomists for standard genome sequencing and annotation.</title>
        <authorList>
            <consortium name="The Broad Institute Genomics Platform"/>
            <consortium name="The Broad Institute Genome Sequencing Center for Infectious Disease"/>
            <person name="Wu L."/>
            <person name="Ma J."/>
        </authorList>
    </citation>
    <scope>NUCLEOTIDE SEQUENCE [LARGE SCALE GENOMIC DNA]</scope>
    <source>
        <strain evidence="3">KCTC 42984</strain>
    </source>
</reference>
<gene>
    <name evidence="2" type="ORF">ACFOD9_13280</name>
</gene>
<dbReference type="EMBL" id="JBHRTQ010000011">
    <property type="protein sequence ID" value="MFC3175227.1"/>
    <property type="molecule type" value="Genomic_DNA"/>
</dbReference>
<protein>
    <submittedName>
        <fullName evidence="2">TIGR02217 family protein</fullName>
    </submittedName>
</protein>
<dbReference type="Proteomes" id="UP001595604">
    <property type="component" value="Unassembled WGS sequence"/>
</dbReference>
<proteinExistence type="predicted"/>
<keyword evidence="3" id="KW-1185">Reference proteome</keyword>
<comment type="caution">
    <text evidence="2">The sequence shown here is derived from an EMBL/GenBank/DDBJ whole genome shotgun (WGS) entry which is preliminary data.</text>
</comment>
<evidence type="ECO:0000259" key="1">
    <source>
        <dbReference type="Pfam" id="PF23844"/>
    </source>
</evidence>
<evidence type="ECO:0000313" key="2">
    <source>
        <dbReference type="EMBL" id="MFC3175227.1"/>
    </source>
</evidence>
<sequence>MAFWLASARKGQDRDWIQRFDPRFWTVNFPRPMMASATTTAPDGLRVDARFLTRGDLAGLIWESEDRFDHPLLAYRTDRDYSRTTLTFRWQSGGIIALDAVNGPTLTIEGRDAGGAPRTWYVRLWNYARSGTPTDARIELPFSQLAGGFLLPAEADPVHPAAIDRMFISLVPPSFAPGSTEALATAAEGWAELTEIRCDGERATI</sequence>
<feature type="domain" description="Non-contractile tail sheath N-terminal" evidence="1">
    <location>
        <begin position="17"/>
        <end position="204"/>
    </location>
</feature>
<accession>A0ABV7IYE1</accession>
<feature type="non-terminal residue" evidence="2">
    <location>
        <position position="205"/>
    </location>
</feature>